<dbReference type="PANTHER" id="PTHR47074:SF48">
    <property type="entry name" value="POLYNUCLEOTIDYL TRANSFERASE, RIBONUCLEASE H-LIKE SUPERFAMILY PROTEIN"/>
    <property type="match status" value="1"/>
</dbReference>
<dbReference type="AlphaFoldDB" id="A0AAN7IN82"/>
<proteinExistence type="predicted"/>
<reference evidence="1 2" key="1">
    <citation type="journal article" date="2023" name="G3 (Bethesda)">
        <title>A haplotype-resolved chromosome-scale genome for Quercus rubra L. provides insights into the genetics of adaptive traits for red oak species.</title>
        <authorList>
            <person name="Kapoor B."/>
            <person name="Jenkins J."/>
            <person name="Schmutz J."/>
            <person name="Zhebentyayeva T."/>
            <person name="Kuelheim C."/>
            <person name="Coggeshall M."/>
            <person name="Heim C."/>
            <person name="Lasky J.R."/>
            <person name="Leites L."/>
            <person name="Islam-Faridi N."/>
            <person name="Romero-Severson J."/>
            <person name="DeLeo V.L."/>
            <person name="Lucas S.M."/>
            <person name="Lazic D."/>
            <person name="Gailing O."/>
            <person name="Carlson J."/>
            <person name="Staton M."/>
        </authorList>
    </citation>
    <scope>NUCLEOTIDE SEQUENCE [LARGE SCALE GENOMIC DNA]</scope>
    <source>
        <strain evidence="1">Pseudo-F2</strain>
    </source>
</reference>
<gene>
    <name evidence="1" type="ORF">RGQ29_019072</name>
</gene>
<evidence type="ECO:0008006" key="3">
    <source>
        <dbReference type="Google" id="ProtNLM"/>
    </source>
</evidence>
<name>A0AAN7IN82_QUERU</name>
<evidence type="ECO:0000313" key="2">
    <source>
        <dbReference type="Proteomes" id="UP001324115"/>
    </source>
</evidence>
<dbReference type="InterPro" id="IPR052929">
    <property type="entry name" value="RNase_H-like_EbsB-rel"/>
</dbReference>
<evidence type="ECO:0000313" key="1">
    <source>
        <dbReference type="EMBL" id="KAK4587918.1"/>
    </source>
</evidence>
<dbReference type="PANTHER" id="PTHR47074">
    <property type="entry name" value="BNAC02G40300D PROTEIN"/>
    <property type="match status" value="1"/>
</dbReference>
<comment type="caution">
    <text evidence="1">The sequence shown here is derived from an EMBL/GenBank/DDBJ whole genome shotgun (WGS) entry which is preliminary data.</text>
</comment>
<dbReference type="Proteomes" id="UP001324115">
    <property type="component" value="Unassembled WGS sequence"/>
</dbReference>
<protein>
    <recommendedName>
        <fullName evidence="3">RNase H type-1 domain-containing protein</fullName>
    </recommendedName>
</protein>
<dbReference type="EMBL" id="JAXUIC010000005">
    <property type="protein sequence ID" value="KAK4587918.1"/>
    <property type="molecule type" value="Genomic_DNA"/>
</dbReference>
<sequence length="101" mass="11576">MGCILTENRDPDLFAMVVWAVWKRRNDMRVGKRGQNLPNLVQQARSRLHDFLLHNSTATTPVGRPPTHWQPPAHQRYKVNFDGALFKSKSQAEIGVVIRDS</sequence>
<keyword evidence="2" id="KW-1185">Reference proteome</keyword>
<accession>A0AAN7IN82</accession>
<organism evidence="1 2">
    <name type="scientific">Quercus rubra</name>
    <name type="common">Northern red oak</name>
    <name type="synonym">Quercus borealis</name>
    <dbReference type="NCBI Taxonomy" id="3512"/>
    <lineage>
        <taxon>Eukaryota</taxon>
        <taxon>Viridiplantae</taxon>
        <taxon>Streptophyta</taxon>
        <taxon>Embryophyta</taxon>
        <taxon>Tracheophyta</taxon>
        <taxon>Spermatophyta</taxon>
        <taxon>Magnoliopsida</taxon>
        <taxon>eudicotyledons</taxon>
        <taxon>Gunneridae</taxon>
        <taxon>Pentapetalae</taxon>
        <taxon>rosids</taxon>
        <taxon>fabids</taxon>
        <taxon>Fagales</taxon>
        <taxon>Fagaceae</taxon>
        <taxon>Quercus</taxon>
    </lineage>
</organism>